<dbReference type="Gene3D" id="1.25.40.10">
    <property type="entry name" value="Tetratricopeptide repeat domain"/>
    <property type="match status" value="1"/>
</dbReference>
<organism evidence="2 3">
    <name type="scientific">Candidatus Giovannonibacteria bacterium GW2011_GWB1_44_23</name>
    <dbReference type="NCBI Taxonomy" id="1618652"/>
    <lineage>
        <taxon>Bacteria</taxon>
        <taxon>Candidatus Giovannoniibacteriota</taxon>
    </lineage>
</organism>
<dbReference type="InterPro" id="IPR019734">
    <property type="entry name" value="TPR_rpt"/>
</dbReference>
<dbReference type="EMBL" id="LCIN01000006">
    <property type="protein sequence ID" value="KKT57255.1"/>
    <property type="molecule type" value="Genomic_DNA"/>
</dbReference>
<comment type="caution">
    <text evidence="2">The sequence shown here is derived from an EMBL/GenBank/DDBJ whole genome shotgun (WGS) entry which is preliminary data.</text>
</comment>
<accession>A0A0G1IDG3</accession>
<protein>
    <submittedName>
        <fullName evidence="2">Uncharacterized protein</fullName>
    </submittedName>
</protein>
<name>A0A0G1IDG3_9BACT</name>
<evidence type="ECO:0000313" key="2">
    <source>
        <dbReference type="EMBL" id="KKT57255.1"/>
    </source>
</evidence>
<dbReference type="SUPFAM" id="SSF48452">
    <property type="entry name" value="TPR-like"/>
    <property type="match status" value="1"/>
</dbReference>
<sequence length="222" mass="26288">MAIASLEQEILDIFDLSAKNYRYKEGIKKIEKIVEIHPELKNESVLSELGFLYDHLALQQKNKLLRNKYEEKAFNLYRGALKKNRESINAIWGIGRIWWHRKNRKAVKYAIKAANLMKKLHGSAGLMLQNVGLVYEALGDIKRAEQWYLRGLKEEPNNFGGYYNLLNFHHKQERREEVQKLLPAFKKLYQKETTKFKKTSWGKDILKKIKELEQFVLLHTKK</sequence>
<dbReference type="PROSITE" id="PS50005">
    <property type="entry name" value="TPR"/>
    <property type="match status" value="1"/>
</dbReference>
<feature type="repeat" description="TPR" evidence="1">
    <location>
        <begin position="125"/>
        <end position="158"/>
    </location>
</feature>
<dbReference type="SMART" id="SM00028">
    <property type="entry name" value="TPR"/>
    <property type="match status" value="1"/>
</dbReference>
<keyword evidence="1" id="KW-0802">TPR repeat</keyword>
<dbReference type="Proteomes" id="UP000033977">
    <property type="component" value="Unassembled WGS sequence"/>
</dbReference>
<proteinExistence type="predicted"/>
<dbReference type="InterPro" id="IPR011990">
    <property type="entry name" value="TPR-like_helical_dom_sf"/>
</dbReference>
<gene>
    <name evidence="2" type="ORF">UW49_C0006G0008</name>
</gene>
<dbReference type="AlphaFoldDB" id="A0A0G1IDG3"/>
<evidence type="ECO:0000313" key="3">
    <source>
        <dbReference type="Proteomes" id="UP000033977"/>
    </source>
</evidence>
<evidence type="ECO:0000256" key="1">
    <source>
        <dbReference type="PROSITE-ProRule" id="PRU00339"/>
    </source>
</evidence>
<reference evidence="2 3" key="1">
    <citation type="journal article" date="2015" name="Nature">
        <title>rRNA introns, odd ribosomes, and small enigmatic genomes across a large radiation of phyla.</title>
        <authorList>
            <person name="Brown C.T."/>
            <person name="Hug L.A."/>
            <person name="Thomas B.C."/>
            <person name="Sharon I."/>
            <person name="Castelle C.J."/>
            <person name="Singh A."/>
            <person name="Wilkins M.J."/>
            <person name="Williams K.H."/>
            <person name="Banfield J.F."/>
        </authorList>
    </citation>
    <scope>NUCLEOTIDE SEQUENCE [LARGE SCALE GENOMIC DNA]</scope>
</reference>